<dbReference type="Proteomes" id="UP000053097">
    <property type="component" value="Unassembled WGS sequence"/>
</dbReference>
<proteinExistence type="predicted"/>
<evidence type="ECO:0000313" key="2">
    <source>
        <dbReference type="EMBL" id="EZA48549.1"/>
    </source>
</evidence>
<sequence length="237" mass="26700">MDRRKGRECAAPPRSTRAVEGEKGREGDAGSSMDHQDPHPHGGVSRAGVAAAVGDRQGNVRGVGVLYKAGARGGELSSFKRSVSVSCRVSDARSLHSATTTTTTERILHSWDAHASKTCPRQRQARTLKELWKTRGMDFAPEMDYDEKKRERTARRRCSKTSDYRIFIKHTHFVGFELSSIVHRYDGNIKHGRKSWTFALKRSRSLLHWSQGSERNTKKEGKERKRGRRKTLLQASG</sequence>
<gene>
    <name evidence="2" type="ORF">X777_13219</name>
</gene>
<evidence type="ECO:0000256" key="1">
    <source>
        <dbReference type="SAM" id="MobiDB-lite"/>
    </source>
</evidence>
<protein>
    <submittedName>
        <fullName evidence="2">Uncharacterized protein</fullName>
    </submittedName>
</protein>
<keyword evidence="3" id="KW-1185">Reference proteome</keyword>
<accession>A0A026W094</accession>
<dbReference type="AlphaFoldDB" id="A0A026W094"/>
<organism evidence="2 3">
    <name type="scientific">Ooceraea biroi</name>
    <name type="common">Clonal raider ant</name>
    <name type="synonym">Cerapachys biroi</name>
    <dbReference type="NCBI Taxonomy" id="2015173"/>
    <lineage>
        <taxon>Eukaryota</taxon>
        <taxon>Metazoa</taxon>
        <taxon>Ecdysozoa</taxon>
        <taxon>Arthropoda</taxon>
        <taxon>Hexapoda</taxon>
        <taxon>Insecta</taxon>
        <taxon>Pterygota</taxon>
        <taxon>Neoptera</taxon>
        <taxon>Endopterygota</taxon>
        <taxon>Hymenoptera</taxon>
        <taxon>Apocrita</taxon>
        <taxon>Aculeata</taxon>
        <taxon>Formicoidea</taxon>
        <taxon>Formicidae</taxon>
        <taxon>Dorylinae</taxon>
        <taxon>Ooceraea</taxon>
    </lineage>
</organism>
<dbReference type="EMBL" id="KK107602">
    <property type="protein sequence ID" value="EZA48549.1"/>
    <property type="molecule type" value="Genomic_DNA"/>
</dbReference>
<feature type="region of interest" description="Disordered" evidence="1">
    <location>
        <begin position="211"/>
        <end position="237"/>
    </location>
</feature>
<feature type="region of interest" description="Disordered" evidence="1">
    <location>
        <begin position="1"/>
        <end position="46"/>
    </location>
</feature>
<name>A0A026W094_OOCBI</name>
<feature type="compositionally biased region" description="Basic and acidic residues" evidence="1">
    <location>
        <begin position="17"/>
        <end position="40"/>
    </location>
</feature>
<reference evidence="2 3" key="1">
    <citation type="journal article" date="2014" name="Curr. Biol.">
        <title>The genome of the clonal raider ant Cerapachys biroi.</title>
        <authorList>
            <person name="Oxley P.R."/>
            <person name="Ji L."/>
            <person name="Fetter-Pruneda I."/>
            <person name="McKenzie S.K."/>
            <person name="Li C."/>
            <person name="Hu H."/>
            <person name="Zhang G."/>
            <person name="Kronauer D.J."/>
        </authorList>
    </citation>
    <scope>NUCLEOTIDE SEQUENCE [LARGE SCALE GENOMIC DNA]</scope>
</reference>
<evidence type="ECO:0000313" key="3">
    <source>
        <dbReference type="Proteomes" id="UP000053097"/>
    </source>
</evidence>